<dbReference type="PANTHER" id="PTHR43800">
    <property type="entry name" value="PEPTIDYL-LYSINE N-ACETYLTRANSFERASE YJAB"/>
    <property type="match status" value="1"/>
</dbReference>
<dbReference type="Gene3D" id="3.40.630.30">
    <property type="match status" value="1"/>
</dbReference>
<dbReference type="EMBL" id="CP072133">
    <property type="protein sequence ID" value="QTH71208.1"/>
    <property type="molecule type" value="Genomic_DNA"/>
</dbReference>
<dbReference type="InterPro" id="IPR000182">
    <property type="entry name" value="GNAT_dom"/>
</dbReference>
<name>A0A975DG86_9GAMM</name>
<dbReference type="AlphaFoldDB" id="A0A975DG86"/>
<dbReference type="Proteomes" id="UP000664904">
    <property type="component" value="Chromosome"/>
</dbReference>
<dbReference type="CDD" id="cd04301">
    <property type="entry name" value="NAT_SF"/>
    <property type="match status" value="1"/>
</dbReference>
<dbReference type="PROSITE" id="PS51186">
    <property type="entry name" value="GNAT"/>
    <property type="match status" value="1"/>
</dbReference>
<evidence type="ECO:0000259" key="3">
    <source>
        <dbReference type="PROSITE" id="PS51186"/>
    </source>
</evidence>
<dbReference type="PANTHER" id="PTHR43800:SF1">
    <property type="entry name" value="PEPTIDYL-LYSINE N-ACETYLTRANSFERASE YJAB"/>
    <property type="match status" value="1"/>
</dbReference>
<gene>
    <name evidence="4" type="ORF">J5O05_15625</name>
</gene>
<organism evidence="4 5">
    <name type="scientific">Pseudoalteromonas xiamenensis</name>
    <dbReference type="NCBI Taxonomy" id="882626"/>
    <lineage>
        <taxon>Bacteria</taxon>
        <taxon>Pseudomonadati</taxon>
        <taxon>Pseudomonadota</taxon>
        <taxon>Gammaproteobacteria</taxon>
        <taxon>Alteromonadales</taxon>
        <taxon>Pseudoalteromonadaceae</taxon>
        <taxon>Pseudoalteromonas</taxon>
    </lineage>
</organism>
<dbReference type="InterPro" id="IPR016181">
    <property type="entry name" value="Acyl_CoA_acyltransferase"/>
</dbReference>
<dbReference type="GO" id="GO:0016747">
    <property type="term" value="F:acyltransferase activity, transferring groups other than amino-acyl groups"/>
    <property type="evidence" value="ECO:0007669"/>
    <property type="project" value="InterPro"/>
</dbReference>
<proteinExistence type="predicted"/>
<evidence type="ECO:0000256" key="2">
    <source>
        <dbReference type="ARBA" id="ARBA00023315"/>
    </source>
</evidence>
<protein>
    <submittedName>
        <fullName evidence="4">GNAT family N-acetyltransferase</fullName>
    </submittedName>
</protein>
<feature type="domain" description="N-acetyltransferase" evidence="3">
    <location>
        <begin position="3"/>
        <end position="152"/>
    </location>
</feature>
<dbReference type="KEGG" id="pxi:J5O05_15625"/>
<dbReference type="RefSeq" id="WP_208842849.1">
    <property type="nucleotide sequence ID" value="NZ_CP072133.1"/>
</dbReference>
<evidence type="ECO:0000313" key="4">
    <source>
        <dbReference type="EMBL" id="QTH71208.1"/>
    </source>
</evidence>
<reference evidence="4" key="1">
    <citation type="submission" date="2021-03" db="EMBL/GenBank/DDBJ databases">
        <title>Complete Genome of Pseudoalteromonas xiamenensis STKMTI.2, a new potential marine bacterium producing anti-Vibrio compounds.</title>
        <authorList>
            <person name="Handayani D.P."/>
            <person name="Isnansetyo A."/>
            <person name="Istiqomah I."/>
            <person name="Jumina J."/>
        </authorList>
    </citation>
    <scope>NUCLEOTIDE SEQUENCE</scope>
    <source>
        <strain evidence="4">STKMTI.2</strain>
    </source>
</reference>
<evidence type="ECO:0000313" key="5">
    <source>
        <dbReference type="Proteomes" id="UP000664904"/>
    </source>
</evidence>
<keyword evidence="2" id="KW-0012">Acyltransferase</keyword>
<keyword evidence="5" id="KW-1185">Reference proteome</keyword>
<dbReference type="SUPFAM" id="SSF55729">
    <property type="entry name" value="Acyl-CoA N-acyltransferases (Nat)"/>
    <property type="match status" value="1"/>
</dbReference>
<evidence type="ECO:0000256" key="1">
    <source>
        <dbReference type="ARBA" id="ARBA00022679"/>
    </source>
</evidence>
<dbReference type="Pfam" id="PF00583">
    <property type="entry name" value="Acetyltransf_1"/>
    <property type="match status" value="1"/>
</dbReference>
<sequence length="155" mass="17590">MITKLNQANKDVARQIYNVFQRSYAIEAKLIGTQHFPPLSRRVLDIAESTTQFFGYFENEVLAGVIEVSLQHEQLDIDSLTVDPDHFKKGIATQLINFVLVNFEHTEATVETAVANAPAITLYQKQGFTEYKRWTPSHGIEKIAFLMKNSATEPM</sequence>
<keyword evidence="1" id="KW-0808">Transferase</keyword>
<accession>A0A975DG86</accession>